<evidence type="ECO:0000313" key="2">
    <source>
        <dbReference type="EMBL" id="MBW0593403.1"/>
    </source>
</evidence>
<feature type="region of interest" description="Disordered" evidence="1">
    <location>
        <begin position="75"/>
        <end position="102"/>
    </location>
</feature>
<organism evidence="2 3">
    <name type="scientific">Austropuccinia psidii MF-1</name>
    <dbReference type="NCBI Taxonomy" id="1389203"/>
    <lineage>
        <taxon>Eukaryota</taxon>
        <taxon>Fungi</taxon>
        <taxon>Dikarya</taxon>
        <taxon>Basidiomycota</taxon>
        <taxon>Pucciniomycotina</taxon>
        <taxon>Pucciniomycetes</taxon>
        <taxon>Pucciniales</taxon>
        <taxon>Sphaerophragmiaceae</taxon>
        <taxon>Austropuccinia</taxon>
    </lineage>
</organism>
<evidence type="ECO:0000256" key="1">
    <source>
        <dbReference type="SAM" id="MobiDB-lite"/>
    </source>
</evidence>
<gene>
    <name evidence="2" type="ORF">O181_133118</name>
</gene>
<protein>
    <submittedName>
        <fullName evidence="2">Uncharacterized protein</fullName>
    </submittedName>
</protein>
<dbReference type="AlphaFoldDB" id="A0A9Q3QCB1"/>
<evidence type="ECO:0000313" key="3">
    <source>
        <dbReference type="Proteomes" id="UP000765509"/>
    </source>
</evidence>
<dbReference type="EMBL" id="AVOT02154261">
    <property type="protein sequence ID" value="MBW0593403.1"/>
    <property type="molecule type" value="Genomic_DNA"/>
</dbReference>
<sequence>MSSQPTSNSGKTLKEVGHNSIMVHPTQALKVNTQSPPWPGFITQCLPCNFGEAMVLVVLDPPMGPGHVGEVMGDRANLWSHGTPGSPENLGPGAPFRPGGLK</sequence>
<name>A0A9Q3QCB1_9BASI</name>
<reference evidence="2" key="1">
    <citation type="submission" date="2021-03" db="EMBL/GenBank/DDBJ databases">
        <title>Draft genome sequence of rust myrtle Austropuccinia psidii MF-1, a brazilian biotype.</title>
        <authorList>
            <person name="Quecine M.C."/>
            <person name="Pachon D.M.R."/>
            <person name="Bonatelli M.L."/>
            <person name="Correr F.H."/>
            <person name="Franceschini L.M."/>
            <person name="Leite T.F."/>
            <person name="Margarido G.R.A."/>
            <person name="Almeida C.A."/>
            <person name="Ferrarezi J.A."/>
            <person name="Labate C.A."/>
        </authorList>
    </citation>
    <scope>NUCLEOTIDE SEQUENCE</scope>
    <source>
        <strain evidence="2">MF-1</strain>
    </source>
</reference>
<proteinExistence type="predicted"/>
<keyword evidence="3" id="KW-1185">Reference proteome</keyword>
<comment type="caution">
    <text evidence="2">The sequence shown here is derived from an EMBL/GenBank/DDBJ whole genome shotgun (WGS) entry which is preliminary data.</text>
</comment>
<accession>A0A9Q3QCB1</accession>
<dbReference type="Proteomes" id="UP000765509">
    <property type="component" value="Unassembled WGS sequence"/>
</dbReference>